<dbReference type="WBParaSite" id="maker-uti_cns_0003584-snap-gene-0.4-mRNA-1">
    <property type="protein sequence ID" value="maker-uti_cns_0003584-snap-gene-0.4-mRNA-1"/>
    <property type="gene ID" value="maker-uti_cns_0003584-snap-gene-0.4"/>
</dbReference>
<reference evidence="3" key="1">
    <citation type="submission" date="2016-11" db="UniProtKB">
        <authorList>
            <consortium name="WormBaseParasite"/>
        </authorList>
    </citation>
    <scope>IDENTIFICATION</scope>
</reference>
<accession>A0A1I8GYX0</accession>
<proteinExistence type="predicted"/>
<feature type="compositionally biased region" description="Low complexity" evidence="1">
    <location>
        <begin position="51"/>
        <end position="61"/>
    </location>
</feature>
<dbReference type="Proteomes" id="UP000095280">
    <property type="component" value="Unplaced"/>
</dbReference>
<feature type="region of interest" description="Disordered" evidence="1">
    <location>
        <begin position="51"/>
        <end position="92"/>
    </location>
</feature>
<organism evidence="2 3">
    <name type="scientific">Macrostomum lignano</name>
    <dbReference type="NCBI Taxonomy" id="282301"/>
    <lineage>
        <taxon>Eukaryota</taxon>
        <taxon>Metazoa</taxon>
        <taxon>Spiralia</taxon>
        <taxon>Lophotrochozoa</taxon>
        <taxon>Platyhelminthes</taxon>
        <taxon>Rhabditophora</taxon>
        <taxon>Macrostomorpha</taxon>
        <taxon>Macrostomida</taxon>
        <taxon>Macrostomidae</taxon>
        <taxon>Macrostomum</taxon>
    </lineage>
</organism>
<dbReference type="AlphaFoldDB" id="A0A1I8GYX0"/>
<protein>
    <submittedName>
        <fullName evidence="3">DUF4801 domain-containing protein</fullName>
    </submittedName>
</protein>
<name>A0A1I8GYX0_9PLAT</name>
<feature type="region of interest" description="Disordered" evidence="1">
    <location>
        <begin position="112"/>
        <end position="158"/>
    </location>
</feature>
<evidence type="ECO:0000313" key="3">
    <source>
        <dbReference type="WBParaSite" id="maker-uti_cns_0003584-snap-gene-0.4-mRNA-1"/>
    </source>
</evidence>
<evidence type="ECO:0000313" key="2">
    <source>
        <dbReference type="Proteomes" id="UP000095280"/>
    </source>
</evidence>
<feature type="compositionally biased region" description="Acidic residues" evidence="1">
    <location>
        <begin position="145"/>
        <end position="157"/>
    </location>
</feature>
<feature type="compositionally biased region" description="Basic residues" evidence="1">
    <location>
        <begin position="119"/>
        <end position="128"/>
    </location>
</feature>
<evidence type="ECO:0000256" key="1">
    <source>
        <dbReference type="SAM" id="MobiDB-lite"/>
    </source>
</evidence>
<sequence length="370" mass="40745">RWDPTSKHPSQLPFLENDFSVSYEISMFNERDKSRNSSRLDQHISSLRPAAADAATAAATTGDFCQRPAPRQSVRSEVSEDPPDELLRGLDDLGQTVRPLDLRTMMAALQQQIEQPIPKSKKAKKRRRQPDDPDGAGPATLPPVPEEELEDPDDDKDDDVRPALWWYFLAIPEVQPGGGPNTTPANQASALRREPVLYEMHPSRPPKRTDRTSSNERATAQCRQLFCLADAGSPHCAQLPANGRKCAPASLGPNGKVRPGLTVYTLDCVSARLRIVGPRPRRPINDRRCRTDAVTTRRLGQGTPRDCDIAEDADGIASDRRTCSQRSLTSLAKTPLPGSAICSPRRATRVLMTHGSAWDQRPTGSDIPDD</sequence>
<keyword evidence="2" id="KW-1185">Reference proteome</keyword>
<feature type="region of interest" description="Disordered" evidence="1">
    <location>
        <begin position="192"/>
        <end position="216"/>
    </location>
</feature>